<dbReference type="InterPro" id="IPR020277">
    <property type="entry name" value="DUF2624"/>
</dbReference>
<dbReference type="OrthoDB" id="9943953at2"/>
<comment type="caution">
    <text evidence="1">The sequence shown here is derived from an EMBL/GenBank/DDBJ whole genome shotgun (WGS) entry which is preliminary data.</text>
</comment>
<sequence>MQKSLKTLILKRFQTLSLDDIITFANKHDLPETKRHATKILHISHSLDPFKQDDLILFFNQLLTFLPKKEVTYLHQYLITTINKYDLITLFD</sequence>
<dbReference type="Proteomes" id="UP000321400">
    <property type="component" value="Unassembled WGS sequence"/>
</dbReference>
<organism evidence="1 2">
    <name type="scientific">Halolactibacillus alkaliphilus</name>
    <dbReference type="NCBI Taxonomy" id="442899"/>
    <lineage>
        <taxon>Bacteria</taxon>
        <taxon>Bacillati</taxon>
        <taxon>Bacillota</taxon>
        <taxon>Bacilli</taxon>
        <taxon>Bacillales</taxon>
        <taxon>Bacillaceae</taxon>
        <taxon>Halolactibacillus</taxon>
    </lineage>
</organism>
<dbReference type="AlphaFoldDB" id="A0A511X376"/>
<name>A0A511X376_9BACI</name>
<dbReference type="RefSeq" id="WP_089800767.1">
    <property type="nucleotide sequence ID" value="NZ_BJYE01000025.1"/>
</dbReference>
<proteinExistence type="predicted"/>
<evidence type="ECO:0000313" key="1">
    <source>
        <dbReference type="EMBL" id="GEN57397.1"/>
    </source>
</evidence>
<evidence type="ECO:0000313" key="2">
    <source>
        <dbReference type="Proteomes" id="UP000321400"/>
    </source>
</evidence>
<keyword evidence="2" id="KW-1185">Reference proteome</keyword>
<dbReference type="STRING" id="442899.SAMN05720591_10772"/>
<dbReference type="Pfam" id="PF11116">
    <property type="entry name" value="DUF2624"/>
    <property type="match status" value="1"/>
</dbReference>
<protein>
    <submittedName>
        <fullName evidence="1">Uncharacterized protein</fullName>
    </submittedName>
</protein>
<reference evidence="1 2" key="1">
    <citation type="submission" date="2019-07" db="EMBL/GenBank/DDBJ databases">
        <title>Whole genome shotgun sequence of Halolactibacillus alkaliphilus NBRC 103919.</title>
        <authorList>
            <person name="Hosoyama A."/>
            <person name="Uohara A."/>
            <person name="Ohji S."/>
            <person name="Ichikawa N."/>
        </authorList>
    </citation>
    <scope>NUCLEOTIDE SEQUENCE [LARGE SCALE GENOMIC DNA]</scope>
    <source>
        <strain evidence="1 2">NBRC 103919</strain>
    </source>
</reference>
<accession>A0A511X376</accession>
<dbReference type="EMBL" id="BJYE01000025">
    <property type="protein sequence ID" value="GEN57397.1"/>
    <property type="molecule type" value="Genomic_DNA"/>
</dbReference>
<gene>
    <name evidence="1" type="ORF">HAL01_18610</name>
</gene>